<keyword evidence="1" id="KW-1185">Reference proteome</keyword>
<dbReference type="RefSeq" id="XP_010416907.1">
    <property type="nucleotide sequence ID" value="XM_010418605.2"/>
</dbReference>
<accession>A0ABM0SVX7</accession>
<sequence>MLFDIREFTEDNNMIDKRRSKNVQDDIGELLKDNNVTTQRSLKTFILTLVNSQKTKMLLHIDVPKTFSLTLVNSRRTTTIQRRLEIDESSEDNHITDLENSTNFSLFYI</sequence>
<evidence type="ECO:0000313" key="2">
    <source>
        <dbReference type="RefSeq" id="XP_010416907.1"/>
    </source>
</evidence>
<dbReference type="Proteomes" id="UP000694864">
    <property type="component" value="Chromosome 7"/>
</dbReference>
<reference evidence="2" key="2">
    <citation type="submission" date="2025-08" db="UniProtKB">
        <authorList>
            <consortium name="RefSeq"/>
        </authorList>
    </citation>
    <scope>IDENTIFICATION</scope>
    <source>
        <tissue evidence="2">Leaf</tissue>
    </source>
</reference>
<gene>
    <name evidence="2" type="primary">LOC104702699</name>
</gene>
<dbReference type="GeneID" id="104702699"/>
<organism evidence="1 2">
    <name type="scientific">Camelina sativa</name>
    <name type="common">False flax</name>
    <name type="synonym">Myagrum sativum</name>
    <dbReference type="NCBI Taxonomy" id="90675"/>
    <lineage>
        <taxon>Eukaryota</taxon>
        <taxon>Viridiplantae</taxon>
        <taxon>Streptophyta</taxon>
        <taxon>Embryophyta</taxon>
        <taxon>Tracheophyta</taxon>
        <taxon>Spermatophyta</taxon>
        <taxon>Magnoliopsida</taxon>
        <taxon>eudicotyledons</taxon>
        <taxon>Gunneridae</taxon>
        <taxon>Pentapetalae</taxon>
        <taxon>rosids</taxon>
        <taxon>malvids</taxon>
        <taxon>Brassicales</taxon>
        <taxon>Brassicaceae</taxon>
        <taxon>Camelineae</taxon>
        <taxon>Camelina</taxon>
    </lineage>
</organism>
<proteinExistence type="predicted"/>
<reference evidence="1" key="1">
    <citation type="journal article" date="2014" name="Nat. Commun.">
        <title>The emerging biofuel crop Camelina sativa retains a highly undifferentiated hexaploid genome structure.</title>
        <authorList>
            <person name="Kagale S."/>
            <person name="Koh C."/>
            <person name="Nixon J."/>
            <person name="Bollina V."/>
            <person name="Clarke W.E."/>
            <person name="Tuteja R."/>
            <person name="Spillane C."/>
            <person name="Robinson S.J."/>
            <person name="Links M.G."/>
            <person name="Clarke C."/>
            <person name="Higgins E.E."/>
            <person name="Huebert T."/>
            <person name="Sharpe A.G."/>
            <person name="Parkin I.A."/>
        </authorList>
    </citation>
    <scope>NUCLEOTIDE SEQUENCE [LARGE SCALE GENOMIC DNA]</scope>
    <source>
        <strain evidence="1">cv. DH55</strain>
    </source>
</reference>
<protein>
    <submittedName>
        <fullName evidence="2">Uncharacterized protein LOC104702699 isoform X1</fullName>
    </submittedName>
</protein>
<name>A0ABM0SVX7_CAMSA</name>
<evidence type="ECO:0000313" key="1">
    <source>
        <dbReference type="Proteomes" id="UP000694864"/>
    </source>
</evidence>